<evidence type="ECO:0008006" key="3">
    <source>
        <dbReference type="Google" id="ProtNLM"/>
    </source>
</evidence>
<name>A0A9J7YFX7_CYPCA</name>
<evidence type="ECO:0000313" key="1">
    <source>
        <dbReference type="Ensembl" id="ENSCCRP00000118166.1"/>
    </source>
</evidence>
<dbReference type="Ensembl" id="ENSCCRT00000154796.1">
    <property type="protein sequence ID" value="ENSCCRP00000118166.1"/>
    <property type="gene ID" value="ENSCCRG00000076810.1"/>
</dbReference>
<proteinExistence type="predicted"/>
<protein>
    <recommendedName>
        <fullName evidence="3">Peptidase A2 domain-containing protein</fullName>
    </recommendedName>
</protein>
<reference evidence="1" key="1">
    <citation type="submission" date="2025-08" db="UniProtKB">
        <authorList>
            <consortium name="Ensembl"/>
        </authorList>
    </citation>
    <scope>IDENTIFICATION</scope>
</reference>
<organism evidence="1 2">
    <name type="scientific">Cyprinus carpio carpio</name>
    <dbReference type="NCBI Taxonomy" id="630221"/>
    <lineage>
        <taxon>Eukaryota</taxon>
        <taxon>Metazoa</taxon>
        <taxon>Chordata</taxon>
        <taxon>Craniata</taxon>
        <taxon>Vertebrata</taxon>
        <taxon>Euteleostomi</taxon>
        <taxon>Actinopterygii</taxon>
        <taxon>Neopterygii</taxon>
        <taxon>Teleostei</taxon>
        <taxon>Ostariophysi</taxon>
        <taxon>Cypriniformes</taxon>
        <taxon>Cyprinidae</taxon>
        <taxon>Cyprininae</taxon>
        <taxon>Cyprinus</taxon>
    </lineage>
</organism>
<keyword evidence="2" id="KW-1185">Reference proteome</keyword>
<dbReference type="SUPFAM" id="SSF50630">
    <property type="entry name" value="Acid proteases"/>
    <property type="match status" value="1"/>
</dbReference>
<dbReference type="GeneTree" id="ENSGT00940000179132"/>
<reference evidence="1" key="2">
    <citation type="submission" date="2025-09" db="UniProtKB">
        <authorList>
            <consortium name="Ensembl"/>
        </authorList>
    </citation>
    <scope>IDENTIFICATION</scope>
</reference>
<accession>A0A9J7YFX7</accession>
<dbReference type="AlphaFoldDB" id="A0A9J7YFX7"/>
<dbReference type="Proteomes" id="UP001108240">
    <property type="component" value="Unplaced"/>
</dbReference>
<sequence length="355" mass="38779">MCTSPCELELTTRGSNLPLLIGMQQVDPPNPPSEEAVSSILKTVLISLVAAVGSVGSIMLDPEEDSTPAASLNDRVLTGQGLASRMATAQPVFMPETFTGANREWSDWIGQFEIAAEVNGWDDSLKLKFLSLLLSGRARDIYCGLSTESRSSYVVLKASLGRCLEPCDSDDWNRASFLARRRQPNETAREFGNALLALCNQPSSGVYLNAKIGGSDVHLLLDMGAQASIIPKHVWLWLTEGGGVSIVRLYGGSLFLVADISTPDILQGMDFLLKYGVIIDLREQCCSVMGNVATITFWGIINSNEVNIHESMNMMCLLLTNIKLPKEGIFNHLKVTFIRINLSYLDNLFVPRTGC</sequence>
<evidence type="ECO:0000313" key="2">
    <source>
        <dbReference type="Proteomes" id="UP001108240"/>
    </source>
</evidence>
<dbReference type="InterPro" id="IPR021109">
    <property type="entry name" value="Peptidase_aspartic_dom_sf"/>
</dbReference>